<dbReference type="PROSITE" id="PS00372">
    <property type="entry name" value="PTS_EIIA_TYPE_2_HIS"/>
    <property type="match status" value="1"/>
</dbReference>
<dbReference type="PROSITE" id="PS51094">
    <property type="entry name" value="PTS_EIIA_TYPE_2"/>
    <property type="match status" value="1"/>
</dbReference>
<dbReference type="EMBL" id="JQCE01000042">
    <property type="protein sequence ID" value="KRO16251.1"/>
    <property type="molecule type" value="Genomic_DNA"/>
</dbReference>
<dbReference type="GO" id="GO:0016301">
    <property type="term" value="F:kinase activity"/>
    <property type="evidence" value="ECO:0007669"/>
    <property type="project" value="UniProtKB-KW"/>
</dbReference>
<dbReference type="InterPro" id="IPR050893">
    <property type="entry name" value="Sugar_PTS"/>
</dbReference>
<evidence type="ECO:0000256" key="3">
    <source>
        <dbReference type="ARBA" id="ARBA00022448"/>
    </source>
</evidence>
<keyword evidence="7" id="KW-0598">Phosphotransferase system</keyword>
<dbReference type="GO" id="GO:0005886">
    <property type="term" value="C:plasma membrane"/>
    <property type="evidence" value="ECO:0007669"/>
    <property type="project" value="TreeGrafter"/>
</dbReference>
<keyword evidence="5" id="KW-0762">Sugar transport</keyword>
<evidence type="ECO:0000256" key="9">
    <source>
        <dbReference type="ARBA" id="ARBA00029908"/>
    </source>
</evidence>
<evidence type="ECO:0000256" key="11">
    <source>
        <dbReference type="ARBA" id="ARBA00030962"/>
    </source>
</evidence>
<dbReference type="Gene3D" id="3.40.930.10">
    <property type="entry name" value="Mannitol-specific EII, Chain A"/>
    <property type="match status" value="1"/>
</dbReference>
<dbReference type="STRING" id="1293598.IV56_GL001612"/>
<proteinExistence type="predicted"/>
<keyword evidence="6 13" id="KW-0808">Transferase</keyword>
<dbReference type="PATRIC" id="fig|1293598.4.peg.1681"/>
<evidence type="ECO:0000256" key="4">
    <source>
        <dbReference type="ARBA" id="ARBA00022553"/>
    </source>
</evidence>
<sequence length="147" mass="16080">MKALDANTIALGQTAKTKEEAIRQVGQLLVDNGNVEPEYIDSMIARNRDVSVYMGNFIAIPHGQEDGMKYIKKTGIAIAQYPWGVDFSDDPAEENLVTVVFGIAGLNGEHLQLLSKIALYCSDVENVQKLADAQSAQEVINLLKEVD</sequence>
<feature type="domain" description="PTS EIIA type-2" evidence="12">
    <location>
        <begin position="2"/>
        <end position="146"/>
    </location>
</feature>
<evidence type="ECO:0000256" key="10">
    <source>
        <dbReference type="ARBA" id="ARBA00030956"/>
    </source>
</evidence>
<dbReference type="InterPro" id="IPR002178">
    <property type="entry name" value="PTS_EIIA_type-2_dom"/>
</dbReference>
<dbReference type="SUPFAM" id="SSF55804">
    <property type="entry name" value="Phoshotransferase/anion transport protein"/>
    <property type="match status" value="1"/>
</dbReference>
<keyword evidence="3" id="KW-0813">Transport</keyword>
<dbReference type="RefSeq" id="WP_056993064.1">
    <property type="nucleotide sequence ID" value="NZ_JQCE01000042.1"/>
</dbReference>
<evidence type="ECO:0000256" key="5">
    <source>
        <dbReference type="ARBA" id="ARBA00022597"/>
    </source>
</evidence>
<dbReference type="GO" id="GO:0009401">
    <property type="term" value="P:phosphoenolpyruvate-dependent sugar phosphotransferase system"/>
    <property type="evidence" value="ECO:0007669"/>
    <property type="project" value="UniProtKB-KW"/>
</dbReference>
<comment type="caution">
    <text evidence="13">The sequence shown here is derived from an EMBL/GenBank/DDBJ whole genome shotgun (WGS) entry which is preliminary data.</text>
</comment>
<evidence type="ECO:0000259" key="12">
    <source>
        <dbReference type="PROSITE" id="PS51094"/>
    </source>
</evidence>
<reference evidence="13 14" key="1">
    <citation type="journal article" date="2015" name="Genome Announc.">
        <title>Expanding the biotechnology potential of lactobacilli through comparative genomics of 213 strains and associated genera.</title>
        <authorList>
            <person name="Sun Z."/>
            <person name="Harris H.M."/>
            <person name="McCann A."/>
            <person name="Guo C."/>
            <person name="Argimon S."/>
            <person name="Zhang W."/>
            <person name="Yang X."/>
            <person name="Jeffery I.B."/>
            <person name="Cooney J.C."/>
            <person name="Kagawa T.F."/>
            <person name="Liu W."/>
            <person name="Song Y."/>
            <person name="Salvetti E."/>
            <person name="Wrobel A."/>
            <person name="Rasinkangas P."/>
            <person name="Parkhill J."/>
            <person name="Rea M.C."/>
            <person name="O'Sullivan O."/>
            <person name="Ritari J."/>
            <person name="Douillard F.P."/>
            <person name="Paul Ross R."/>
            <person name="Yang R."/>
            <person name="Briner A.E."/>
            <person name="Felis G.E."/>
            <person name="de Vos W.M."/>
            <person name="Barrangou R."/>
            <person name="Klaenhammer T.R."/>
            <person name="Caufield P.W."/>
            <person name="Cui Y."/>
            <person name="Zhang H."/>
            <person name="O'Toole P.W."/>
        </authorList>
    </citation>
    <scope>NUCLEOTIDE SEQUENCE [LARGE SCALE GENOMIC DNA]</scope>
    <source>
        <strain evidence="13 14">DSM 24301</strain>
    </source>
</reference>
<evidence type="ECO:0000256" key="8">
    <source>
        <dbReference type="ARBA" id="ARBA00022777"/>
    </source>
</evidence>
<dbReference type="GO" id="GO:0090563">
    <property type="term" value="F:protein-phosphocysteine-sugar phosphotransferase activity"/>
    <property type="evidence" value="ECO:0007669"/>
    <property type="project" value="TreeGrafter"/>
</dbReference>
<dbReference type="InterPro" id="IPR016152">
    <property type="entry name" value="PTrfase/Anion_transptr"/>
</dbReference>
<evidence type="ECO:0000256" key="2">
    <source>
        <dbReference type="ARBA" id="ARBA00014783"/>
    </source>
</evidence>
<dbReference type="CDD" id="cd00211">
    <property type="entry name" value="PTS_IIA_fru"/>
    <property type="match status" value="1"/>
</dbReference>
<dbReference type="PANTHER" id="PTHR30181">
    <property type="entry name" value="MANNITOL PERMEASE IIC COMPONENT"/>
    <property type="match status" value="1"/>
</dbReference>
<dbReference type="Pfam" id="PF00359">
    <property type="entry name" value="PTS_EIIA_2"/>
    <property type="match status" value="1"/>
</dbReference>
<comment type="function">
    <text evidence="1">The phosphoenolpyruvate-dependent sugar phosphotransferase system (sugar PTS), a major carbohydrate active transport system, catalyzes the phosphorylation of incoming sugar substrates concomitantly with their translocation across the cell membrane. The enzyme II CmtAB PTS system is involved in D-mannitol transport.</text>
</comment>
<organism evidence="13 14">
    <name type="scientific">Lacticaseibacillus saniviri JCM 17471 = DSM 24301</name>
    <dbReference type="NCBI Taxonomy" id="1293598"/>
    <lineage>
        <taxon>Bacteria</taxon>
        <taxon>Bacillati</taxon>
        <taxon>Bacillota</taxon>
        <taxon>Bacilli</taxon>
        <taxon>Lactobacillales</taxon>
        <taxon>Lactobacillaceae</taxon>
        <taxon>Lacticaseibacillus</taxon>
    </lineage>
</organism>
<evidence type="ECO:0000256" key="7">
    <source>
        <dbReference type="ARBA" id="ARBA00022683"/>
    </source>
</evidence>
<keyword evidence="14" id="KW-1185">Reference proteome</keyword>
<protein>
    <recommendedName>
        <fullName evidence="2">Mannitol-specific phosphotransferase enzyme IIA component</fullName>
    </recommendedName>
    <alternativeName>
        <fullName evidence="10">EIIA</fullName>
    </alternativeName>
    <alternativeName>
        <fullName evidence="11">EIII</fullName>
    </alternativeName>
    <alternativeName>
        <fullName evidence="9">PTS system mannitol-specific EIIA component</fullName>
    </alternativeName>
</protein>
<dbReference type="PANTHER" id="PTHR30181:SF2">
    <property type="entry name" value="PTS SYSTEM MANNITOL-SPECIFIC EIICBA COMPONENT"/>
    <property type="match status" value="1"/>
</dbReference>
<name>A0A0R2MVK7_9LACO</name>
<evidence type="ECO:0000313" key="14">
    <source>
        <dbReference type="Proteomes" id="UP000050969"/>
    </source>
</evidence>
<dbReference type="AlphaFoldDB" id="A0A0R2MVK7"/>
<dbReference type="Proteomes" id="UP000050969">
    <property type="component" value="Unassembled WGS sequence"/>
</dbReference>
<gene>
    <name evidence="13" type="ORF">IV56_GL001612</name>
</gene>
<keyword evidence="4" id="KW-0597">Phosphoprotein</keyword>
<keyword evidence="8" id="KW-0418">Kinase</keyword>
<evidence type="ECO:0000256" key="6">
    <source>
        <dbReference type="ARBA" id="ARBA00022679"/>
    </source>
</evidence>
<evidence type="ECO:0000313" key="13">
    <source>
        <dbReference type="EMBL" id="KRO16251.1"/>
    </source>
</evidence>
<accession>A0A0R2MVK7</accession>
<evidence type="ECO:0000256" key="1">
    <source>
        <dbReference type="ARBA" id="ARBA00002434"/>
    </source>
</evidence>